<protein>
    <submittedName>
        <fullName evidence="1">Uncharacterized protein</fullName>
    </submittedName>
</protein>
<proteinExistence type="predicted"/>
<dbReference type="RefSeq" id="XP_049131293.1">
    <property type="nucleotide sequence ID" value="XM_049275336.1"/>
</dbReference>
<sequence length="90" mass="9673">MSIPGSLPESTLKLISQFAPGTVADAAALTAAGLLSVAYVLRGYTWDKPDPYDFIWYEKPQQGAGGNAGNKRSNNIAERLEELVSPDLFT</sequence>
<dbReference type="AlphaFoldDB" id="A0AA37PB20"/>
<dbReference type="Proteomes" id="UP001055115">
    <property type="component" value="Unassembled WGS sequence"/>
</dbReference>
<dbReference type="GeneID" id="73329926"/>
<gene>
    <name evidence="1" type="ORF">ColSpa_09124</name>
</gene>
<dbReference type="EMBL" id="BQXU01000026">
    <property type="protein sequence ID" value="GKT48943.1"/>
    <property type="molecule type" value="Genomic_DNA"/>
</dbReference>
<organism evidence="1 2">
    <name type="scientific">Colletotrichum spaethianum</name>
    <dbReference type="NCBI Taxonomy" id="700344"/>
    <lineage>
        <taxon>Eukaryota</taxon>
        <taxon>Fungi</taxon>
        <taxon>Dikarya</taxon>
        <taxon>Ascomycota</taxon>
        <taxon>Pezizomycotina</taxon>
        <taxon>Sordariomycetes</taxon>
        <taxon>Hypocreomycetidae</taxon>
        <taxon>Glomerellales</taxon>
        <taxon>Glomerellaceae</taxon>
        <taxon>Colletotrichum</taxon>
        <taxon>Colletotrichum spaethianum species complex</taxon>
    </lineage>
</organism>
<keyword evidence="2" id="KW-1185">Reference proteome</keyword>
<accession>A0AA37PB20</accession>
<comment type="caution">
    <text evidence="1">The sequence shown here is derived from an EMBL/GenBank/DDBJ whole genome shotgun (WGS) entry which is preliminary data.</text>
</comment>
<evidence type="ECO:0000313" key="2">
    <source>
        <dbReference type="Proteomes" id="UP001055115"/>
    </source>
</evidence>
<name>A0AA37PB20_9PEZI</name>
<reference evidence="1 2" key="1">
    <citation type="submission" date="2022-03" db="EMBL/GenBank/DDBJ databases">
        <title>Genome data of Colletotrichum spp.</title>
        <authorList>
            <person name="Utami Y.D."/>
            <person name="Hiruma K."/>
        </authorList>
    </citation>
    <scope>NUCLEOTIDE SEQUENCE [LARGE SCALE GENOMIC DNA]</scope>
    <source>
        <strain evidence="1 2">MAFF 239500</strain>
    </source>
</reference>
<evidence type="ECO:0000313" key="1">
    <source>
        <dbReference type="EMBL" id="GKT48943.1"/>
    </source>
</evidence>